<dbReference type="Gene3D" id="2.10.270.10">
    <property type="entry name" value="Cholin Binding"/>
    <property type="match status" value="2"/>
</dbReference>
<feature type="domain" description="BIG2" evidence="5">
    <location>
        <begin position="457"/>
        <end position="535"/>
    </location>
</feature>
<dbReference type="STRING" id="1034346.GCA_000313565_00194"/>
<dbReference type="SUPFAM" id="SSF49373">
    <property type="entry name" value="Invasin/intimin cell-adhesion fragments"/>
    <property type="match status" value="2"/>
</dbReference>
<evidence type="ECO:0000259" key="5">
    <source>
        <dbReference type="SMART" id="SM00635"/>
    </source>
</evidence>
<name>A0A318LIS4_9FIRM</name>
<evidence type="ECO:0000256" key="2">
    <source>
        <dbReference type="PROSITE-ProRule" id="PRU00591"/>
    </source>
</evidence>
<feature type="region of interest" description="Disordered" evidence="3">
    <location>
        <begin position="347"/>
        <end position="377"/>
    </location>
</feature>
<evidence type="ECO:0000256" key="1">
    <source>
        <dbReference type="ARBA" id="ARBA00022737"/>
    </source>
</evidence>
<dbReference type="Pfam" id="PF18998">
    <property type="entry name" value="Flg_new_2"/>
    <property type="match status" value="1"/>
</dbReference>
<feature type="signal peptide" evidence="4">
    <location>
        <begin position="1"/>
        <end position="25"/>
    </location>
</feature>
<dbReference type="Proteomes" id="UP000247612">
    <property type="component" value="Unassembled WGS sequence"/>
</dbReference>
<dbReference type="InterPro" id="IPR044060">
    <property type="entry name" value="Bacterial_rp_domain"/>
</dbReference>
<feature type="compositionally biased region" description="Basic and acidic residues" evidence="3">
    <location>
        <begin position="347"/>
        <end position="356"/>
    </location>
</feature>
<evidence type="ECO:0000256" key="4">
    <source>
        <dbReference type="SAM" id="SignalP"/>
    </source>
</evidence>
<keyword evidence="7" id="KW-1185">Reference proteome</keyword>
<dbReference type="Pfam" id="PF01473">
    <property type="entry name" value="Choline_bind_1"/>
    <property type="match status" value="4"/>
</dbReference>
<protein>
    <submittedName>
        <fullName evidence="6">Putative cell wall binding repeat protein</fullName>
    </submittedName>
</protein>
<dbReference type="Gene3D" id="2.60.40.1080">
    <property type="match status" value="2"/>
</dbReference>
<evidence type="ECO:0000256" key="3">
    <source>
        <dbReference type="SAM" id="MobiDB-lite"/>
    </source>
</evidence>
<feature type="repeat" description="Cell wall-binding" evidence="2">
    <location>
        <begin position="48"/>
        <end position="67"/>
    </location>
</feature>
<dbReference type="EMBL" id="QJKH01000001">
    <property type="protein sequence ID" value="PXX81587.1"/>
    <property type="molecule type" value="Genomic_DNA"/>
</dbReference>
<dbReference type="InterPro" id="IPR008964">
    <property type="entry name" value="Invasin/intimin_cell_adhesion"/>
</dbReference>
<dbReference type="SMART" id="SM00635">
    <property type="entry name" value="BID_2"/>
    <property type="match status" value="2"/>
</dbReference>
<keyword evidence="1" id="KW-0677">Repeat</keyword>
<evidence type="ECO:0000313" key="6">
    <source>
        <dbReference type="EMBL" id="PXX81587.1"/>
    </source>
</evidence>
<feature type="domain" description="BIG2" evidence="5">
    <location>
        <begin position="377"/>
        <end position="453"/>
    </location>
</feature>
<dbReference type="InterPro" id="IPR018337">
    <property type="entry name" value="Cell_wall/Cho-bd_repeat"/>
</dbReference>
<dbReference type="InterPro" id="IPR003343">
    <property type="entry name" value="Big_2"/>
</dbReference>
<dbReference type="RefSeq" id="WP_110370578.1">
    <property type="nucleotide sequence ID" value="NZ_QJKH01000001.1"/>
</dbReference>
<keyword evidence="4" id="KW-0732">Signal</keyword>
<proteinExistence type="predicted"/>
<dbReference type="Pfam" id="PF02368">
    <property type="entry name" value="Big_2"/>
    <property type="match status" value="1"/>
</dbReference>
<reference evidence="6 7" key="1">
    <citation type="submission" date="2018-05" db="EMBL/GenBank/DDBJ databases">
        <title>Genomic Encyclopedia of Type Strains, Phase IV (KMG-IV): sequencing the most valuable type-strain genomes for metagenomic binning, comparative biology and taxonomic classification.</title>
        <authorList>
            <person name="Goeker M."/>
        </authorList>
    </citation>
    <scope>NUCLEOTIDE SEQUENCE [LARGE SCALE GENOMIC DNA]</scope>
    <source>
        <strain evidence="6 7">JC118</strain>
    </source>
</reference>
<dbReference type="SUPFAM" id="SSF69360">
    <property type="entry name" value="Cell wall binding repeat"/>
    <property type="match status" value="1"/>
</dbReference>
<dbReference type="PROSITE" id="PS51170">
    <property type="entry name" value="CW"/>
    <property type="match status" value="1"/>
</dbReference>
<feature type="chain" id="PRO_5016270296" evidence="4">
    <location>
        <begin position="26"/>
        <end position="1603"/>
    </location>
</feature>
<gene>
    <name evidence="6" type="ORF">DES51_101197</name>
</gene>
<feature type="compositionally biased region" description="Gly residues" evidence="3">
    <location>
        <begin position="364"/>
        <end position="374"/>
    </location>
</feature>
<sequence length="1603" mass="175008">MKNKKIKVSVLLSASLVMNYLPVIAEENSGWVNNNGTWSYVKEDGSIAKGWIKDNNCWYAFDDNGAMRTGWIASNEHWYFMGESGVMQADAWVEDNGARYYIKGTGVMAKDYVKDGYELTEDGKAIPLAESKSVVLTDPEALEGEVIEGNLYVDVTTAKALELKGVTVKGKLVVIGDNKTAGKLTITDSKIEAISTQTRNTEVVLSGETEVKTIVLEETAAVTPDKSFKGEVEKIEVQSTTKGEIVIEVPAQEVSTRTYASVDIQAPVESLEVKTDTQIKVNADVKNVLVTESAKDTKVEVSKGSTVGTITADAPVKIEGSGTINKVEANVDGVEAGKDTVIKDVETGKDVEKAPEVNKPSAGGSAGGSGGGGNTPITYELSIQETDQVLEVSDTIQLHATVKPSTASQKVTWHSSNDAVATVDENGFVTVMGLGTCMITASDIYGNKANITITADTSKMTSLTPYIDSNTVVAGSVIDIYYEYYPSDATNIWLEWSSDNPGVADFEDYYLVAKNPGTAVITGLAQDGSGLSAVYTLNVISPDSTINVSSMFIDEHFTDVSNTNNPFAINHVLDRDWLKSTNEGIDDSVSEIEFSVQGKGYLLFDYLLSSEDSWDYLSVIINGEETKIKEPYKVDGSVFTSFENITPITRQFTLPLDVNQVKISYVKDSSGNGALDALWLSNIQFLDESNPAVRSLKVNYDTTKGTVILKNSEQPDGISVDNGQSYSLKLANAITLEAAPLYNCAFMGWYENGELYSEKSSISFDLLTDRELEARFYEYAKLPETLTVQRTGSVTADYNAAEKDITIEQNAISETDNEYHIIMGALEEETTIAVEVNGKPVEYQGNTVILSQPKDNVVITLTANRANHASVKRVITINVGVALNNIVTEGSVLAESISGKNYTGYEWKLSNEIYNEEGFLAFSPNEIGSSYRYENLHLTTTGSGLLQFDYKTDFIQSSSYLMLDSALIKSWSSSKTKIKLPASSEWTTYTLPIDVNADAVKDTYMAYYHSAKETGSPAVKNVRFLQGDVKIEFTSSDDSLGSVSASYTKGNALDSGTMSSIGRSVSFTALPNADVLFMGWYNEANELLTHSETYEITVTDNVNIHALFAEAGTYVARIGDQIFTSLEEAFASELTDNIILMDDLTLDQNLIIPEGRTLVVPCISGDEGYDARIENKAQYNPDGTVADRNDHKQLYQSLTVPENITLEVKGTLIINAVTGRAAAGHFDMDNTGGYGQLNLNGTLIISGNGLVDSAGFVKGSGEVIVKENGTLRDLYVVKNWRGGSQASEVVLNHNVYPMNEADCQNVEVPITIMDNGSYTGIVKMYASGSYNKTRFPLVDRYNGLIRLTDNAELLITRNSDLSRTSFLINGGAAASSSTLNIVGLDLSTGTFIYPVDGDTTYILSNGIYTFENDFKFLTGSELYVKEGAELILNEENTLVFYDKFDDVVNTSTTQYPDRPASFINMEKGTAFIINGSFAGNIVIDKNADRESPVTINTGINARFRVITQEADGYYDKITDEKYVRDLTFNATINGKSFDFEPDTTYTFYYEDSVLKVLVNGIEPTLFNETDADIIEPENEIIQPTDSLPEEIQQTTVAEDSIEE</sequence>
<evidence type="ECO:0000313" key="7">
    <source>
        <dbReference type="Proteomes" id="UP000247612"/>
    </source>
</evidence>
<organism evidence="6 7">
    <name type="scientific">Dielma fastidiosa</name>
    <dbReference type="NCBI Taxonomy" id="1034346"/>
    <lineage>
        <taxon>Bacteria</taxon>
        <taxon>Bacillati</taxon>
        <taxon>Bacillota</taxon>
        <taxon>Erysipelotrichia</taxon>
        <taxon>Erysipelotrichales</taxon>
        <taxon>Erysipelotrichaceae</taxon>
        <taxon>Dielma</taxon>
    </lineage>
</organism>
<comment type="caution">
    <text evidence="6">The sequence shown here is derived from an EMBL/GenBank/DDBJ whole genome shotgun (WGS) entry which is preliminary data.</text>
</comment>
<accession>A0A318LIS4</accession>